<keyword evidence="1" id="KW-1133">Transmembrane helix</keyword>
<evidence type="ECO:0000313" key="2">
    <source>
        <dbReference type="EMBL" id="MFC4870893.1"/>
    </source>
</evidence>
<protein>
    <recommendedName>
        <fullName evidence="4">ECF transporter S component</fullName>
    </recommendedName>
</protein>
<gene>
    <name evidence="2" type="ORF">ACFPFU_04290</name>
</gene>
<name>A0ABV9SX19_9BACT</name>
<feature type="transmembrane region" description="Helical" evidence="1">
    <location>
        <begin position="12"/>
        <end position="33"/>
    </location>
</feature>
<feature type="transmembrane region" description="Helical" evidence="1">
    <location>
        <begin position="53"/>
        <end position="78"/>
    </location>
</feature>
<keyword evidence="1" id="KW-0812">Transmembrane</keyword>
<accession>A0ABV9SX19</accession>
<dbReference type="RefSeq" id="WP_377061860.1">
    <property type="nucleotide sequence ID" value="NZ_JBHSJJ010000002.1"/>
</dbReference>
<keyword evidence="1" id="KW-0472">Membrane</keyword>
<reference evidence="3" key="1">
    <citation type="journal article" date="2019" name="Int. J. Syst. Evol. Microbiol.">
        <title>The Global Catalogue of Microorganisms (GCM) 10K type strain sequencing project: providing services to taxonomists for standard genome sequencing and annotation.</title>
        <authorList>
            <consortium name="The Broad Institute Genomics Platform"/>
            <consortium name="The Broad Institute Genome Sequencing Center for Infectious Disease"/>
            <person name="Wu L."/>
            <person name="Ma J."/>
        </authorList>
    </citation>
    <scope>NUCLEOTIDE SEQUENCE [LARGE SCALE GENOMIC DNA]</scope>
    <source>
        <strain evidence="3">CGMCC 4.7466</strain>
    </source>
</reference>
<evidence type="ECO:0000256" key="1">
    <source>
        <dbReference type="SAM" id="Phobius"/>
    </source>
</evidence>
<feature type="transmembrane region" description="Helical" evidence="1">
    <location>
        <begin position="85"/>
        <end position="105"/>
    </location>
</feature>
<proteinExistence type="predicted"/>
<evidence type="ECO:0000313" key="3">
    <source>
        <dbReference type="Proteomes" id="UP001595818"/>
    </source>
</evidence>
<evidence type="ECO:0008006" key="4">
    <source>
        <dbReference type="Google" id="ProtNLM"/>
    </source>
</evidence>
<dbReference type="Proteomes" id="UP001595818">
    <property type="component" value="Unassembled WGS sequence"/>
</dbReference>
<keyword evidence="3" id="KW-1185">Reference proteome</keyword>
<comment type="caution">
    <text evidence="2">The sequence shown here is derived from an EMBL/GenBank/DDBJ whole genome shotgun (WGS) entry which is preliminary data.</text>
</comment>
<organism evidence="2 3">
    <name type="scientific">Negadavirga shengliensis</name>
    <dbReference type="NCBI Taxonomy" id="1389218"/>
    <lineage>
        <taxon>Bacteria</taxon>
        <taxon>Pseudomonadati</taxon>
        <taxon>Bacteroidota</taxon>
        <taxon>Cytophagia</taxon>
        <taxon>Cytophagales</taxon>
        <taxon>Cyclobacteriaceae</taxon>
        <taxon>Negadavirga</taxon>
    </lineage>
</organism>
<dbReference type="EMBL" id="JBHSJJ010000002">
    <property type="protein sequence ID" value="MFC4870893.1"/>
    <property type="molecule type" value="Genomic_DNA"/>
</dbReference>
<feature type="transmembrane region" description="Helical" evidence="1">
    <location>
        <begin position="111"/>
        <end position="135"/>
    </location>
</feature>
<sequence>MQTLPISRKRYNILTLSLVLAASFALPFFIHLIPPHKGIPMGAYLLPMFYMPLIALFLYGVPMALLVALLAPGLNWMFAGNPDGAFAVVLTLELACFTLATHWLLGKGRGWFAAPLGYLTAKVVSAAVVGIWDIFEVSAVDFYLSSVSNGTWGILLLLMINVLFSSFRNKPADKKSV</sequence>
<feature type="transmembrane region" description="Helical" evidence="1">
    <location>
        <begin position="142"/>
        <end position="164"/>
    </location>
</feature>